<comment type="caution">
    <text evidence="1">The sequence shown here is derived from an EMBL/GenBank/DDBJ whole genome shotgun (WGS) entry which is preliminary data.</text>
</comment>
<gene>
    <name evidence="1" type="ORF">BEH84_03400</name>
</gene>
<dbReference type="EMBL" id="MCGI01000003">
    <property type="protein sequence ID" value="ODM10971.1"/>
    <property type="molecule type" value="Genomic_DNA"/>
</dbReference>
<dbReference type="AlphaFoldDB" id="A0A1E3AR63"/>
<evidence type="ECO:0000313" key="2">
    <source>
        <dbReference type="Proteomes" id="UP000095003"/>
    </source>
</evidence>
<accession>A0A1E3AR63</accession>
<sequence length="71" mass="8397">MKNYDFHHLLEPVEFQEFARDMIQVREKYAWKRSGKGRIREWTPDASRLTGNALSCRQRDGPMKAPFAGRN</sequence>
<name>A0A1E3AR63_9FIRM</name>
<protein>
    <submittedName>
        <fullName evidence="1">Uncharacterized protein</fullName>
    </submittedName>
</protein>
<dbReference type="Proteomes" id="UP000095003">
    <property type="component" value="Unassembled WGS sequence"/>
</dbReference>
<reference evidence="1 2" key="1">
    <citation type="submission" date="2016-07" db="EMBL/GenBank/DDBJ databases">
        <title>Characterization of isolates of Eisenbergiella tayi derived from blood cultures, using whole genome sequencing.</title>
        <authorList>
            <person name="Burdz T."/>
            <person name="Wiebe D."/>
            <person name="Huynh C."/>
            <person name="Bernard K."/>
        </authorList>
    </citation>
    <scope>NUCLEOTIDE SEQUENCE [LARGE SCALE GENOMIC DNA]</scope>
    <source>
        <strain evidence="1 2">NML 120489</strain>
    </source>
</reference>
<organism evidence="1 2">
    <name type="scientific">Eisenbergiella tayi</name>
    <dbReference type="NCBI Taxonomy" id="1432052"/>
    <lineage>
        <taxon>Bacteria</taxon>
        <taxon>Bacillati</taxon>
        <taxon>Bacillota</taxon>
        <taxon>Clostridia</taxon>
        <taxon>Lachnospirales</taxon>
        <taxon>Lachnospiraceae</taxon>
        <taxon>Eisenbergiella</taxon>
    </lineage>
</organism>
<proteinExistence type="predicted"/>
<dbReference type="RefSeq" id="WP_176726824.1">
    <property type="nucleotide sequence ID" value="NZ_DBFYTC010000139.1"/>
</dbReference>
<evidence type="ECO:0000313" key="1">
    <source>
        <dbReference type="EMBL" id="ODM10971.1"/>
    </source>
</evidence>